<dbReference type="GO" id="GO:0051539">
    <property type="term" value="F:4 iron, 4 sulfur cluster binding"/>
    <property type="evidence" value="ECO:0007669"/>
    <property type="project" value="UniProtKB-KW"/>
</dbReference>
<keyword evidence="5" id="KW-0963">Cytoplasm</keyword>
<dbReference type="GO" id="GO:0046872">
    <property type="term" value="F:metal ion binding"/>
    <property type="evidence" value="ECO:0007669"/>
    <property type="project" value="UniProtKB-KW"/>
</dbReference>
<keyword evidence="4" id="KW-0004">4Fe-4S</keyword>
<evidence type="ECO:0000256" key="8">
    <source>
        <dbReference type="ARBA" id="ARBA00023014"/>
    </source>
</evidence>
<reference evidence="12" key="1">
    <citation type="submission" date="2021-02" db="EMBL/GenBank/DDBJ databases">
        <authorList>
            <person name="Dougan E. K."/>
            <person name="Rhodes N."/>
            <person name="Thang M."/>
            <person name="Chan C."/>
        </authorList>
    </citation>
    <scope>NUCLEOTIDE SEQUENCE</scope>
</reference>
<keyword evidence="8" id="KW-0411">Iron-sulfur</keyword>
<name>A0A813M7X1_POLGL</name>
<evidence type="ECO:0000256" key="6">
    <source>
        <dbReference type="ARBA" id="ARBA00022723"/>
    </source>
</evidence>
<dbReference type="Proteomes" id="UP000626109">
    <property type="component" value="Unassembled WGS sequence"/>
</dbReference>
<feature type="domain" description="Anamorsin C-terminal" evidence="10">
    <location>
        <begin position="80"/>
        <end position="117"/>
    </location>
</feature>
<comment type="caution">
    <text evidence="12">The sequence shown here is derived from an EMBL/GenBank/DDBJ whole genome shotgun (WGS) entry which is preliminary data.</text>
</comment>
<evidence type="ECO:0000256" key="2">
    <source>
        <dbReference type="ARBA" id="ARBA00004496"/>
    </source>
</evidence>
<organism evidence="12 13">
    <name type="scientific">Polarella glacialis</name>
    <name type="common">Dinoflagellate</name>
    <dbReference type="NCBI Taxonomy" id="89957"/>
    <lineage>
        <taxon>Eukaryota</taxon>
        <taxon>Sar</taxon>
        <taxon>Alveolata</taxon>
        <taxon>Dinophyceae</taxon>
        <taxon>Suessiales</taxon>
        <taxon>Suessiaceae</taxon>
        <taxon>Polarella</taxon>
    </lineage>
</organism>
<dbReference type="PANTHER" id="PTHR13273:SF14">
    <property type="entry name" value="ANAMORSIN"/>
    <property type="match status" value="1"/>
</dbReference>
<keyword evidence="6" id="KW-0479">Metal-binding</keyword>
<evidence type="ECO:0000313" key="14">
    <source>
        <dbReference type="Proteomes" id="UP000654075"/>
    </source>
</evidence>
<evidence type="ECO:0000313" key="11">
    <source>
        <dbReference type="EMBL" id="CAE8591932.1"/>
    </source>
</evidence>
<keyword evidence="7" id="KW-0408">Iron</keyword>
<evidence type="ECO:0000313" key="13">
    <source>
        <dbReference type="Proteomes" id="UP000626109"/>
    </source>
</evidence>
<protein>
    <recommendedName>
        <fullName evidence="10">Anamorsin C-terminal domain-containing protein</fullName>
    </recommendedName>
</protein>
<dbReference type="GO" id="GO:0016226">
    <property type="term" value="P:iron-sulfur cluster assembly"/>
    <property type="evidence" value="ECO:0007669"/>
    <property type="project" value="InterPro"/>
</dbReference>
<comment type="similarity">
    <text evidence="3">Belongs to the anamorsin family.</text>
</comment>
<dbReference type="GO" id="GO:0005737">
    <property type="term" value="C:cytoplasm"/>
    <property type="evidence" value="ECO:0007669"/>
    <property type="project" value="UniProtKB-SubCell"/>
</dbReference>
<feature type="non-terminal residue" evidence="12">
    <location>
        <position position="148"/>
    </location>
</feature>
<accession>A0A813M7X1</accession>
<evidence type="ECO:0000256" key="5">
    <source>
        <dbReference type="ARBA" id="ARBA00022490"/>
    </source>
</evidence>
<comment type="cofactor">
    <cofactor evidence="1">
        <name>[4Fe-4S] cluster</name>
        <dbReference type="ChEBI" id="CHEBI:49883"/>
    </cofactor>
</comment>
<dbReference type="InterPro" id="IPR007785">
    <property type="entry name" value="Anamorsin"/>
</dbReference>
<evidence type="ECO:0000256" key="3">
    <source>
        <dbReference type="ARBA" id="ARBA00008169"/>
    </source>
</evidence>
<evidence type="ECO:0000313" key="12">
    <source>
        <dbReference type="EMBL" id="CAE8743204.1"/>
    </source>
</evidence>
<dbReference type="InterPro" id="IPR046408">
    <property type="entry name" value="CIAPIN1"/>
</dbReference>
<dbReference type="OrthoDB" id="442647at2759"/>
<evidence type="ECO:0000259" key="10">
    <source>
        <dbReference type="Pfam" id="PF05093"/>
    </source>
</evidence>
<dbReference type="Proteomes" id="UP000654075">
    <property type="component" value="Unassembled WGS sequence"/>
</dbReference>
<dbReference type="EMBL" id="CAJNNW010037609">
    <property type="protein sequence ID" value="CAE8743204.1"/>
    <property type="molecule type" value="Genomic_DNA"/>
</dbReference>
<dbReference type="EMBL" id="CAJNNV010005326">
    <property type="protein sequence ID" value="CAE8591932.1"/>
    <property type="molecule type" value="Genomic_DNA"/>
</dbReference>
<comment type="subcellular location">
    <subcellularLocation>
        <location evidence="2">Cytoplasm</location>
    </subcellularLocation>
</comment>
<evidence type="ECO:0000256" key="9">
    <source>
        <dbReference type="ARBA" id="ARBA00023128"/>
    </source>
</evidence>
<dbReference type="PANTHER" id="PTHR13273">
    <property type="entry name" value="ANAMORSIN"/>
    <property type="match status" value="1"/>
</dbReference>
<sequence>VEFSCSKPAWATGAAVNLPGFRDAEDTIDEDALLGDVPLAVGKGKKDCSTEPKACVGCSCGRQELEDKVGAEEAKKMLEQGKERSKCGSCYLGDAFRCGSCPYKGLPAFKPGTKVELVEEGIGQFGIGMEGEEAWEEEPDGKLVINMG</sequence>
<evidence type="ECO:0000256" key="4">
    <source>
        <dbReference type="ARBA" id="ARBA00022485"/>
    </source>
</evidence>
<dbReference type="AlphaFoldDB" id="A0A813M7X1"/>
<keyword evidence="9" id="KW-0496">Mitochondrion</keyword>
<proteinExistence type="inferred from homology"/>
<evidence type="ECO:0000256" key="1">
    <source>
        <dbReference type="ARBA" id="ARBA00001966"/>
    </source>
</evidence>
<evidence type="ECO:0000256" key="7">
    <source>
        <dbReference type="ARBA" id="ARBA00023004"/>
    </source>
</evidence>
<keyword evidence="14" id="KW-1185">Reference proteome</keyword>
<gene>
    <name evidence="11" type="ORF">PGLA1383_LOCUS10593</name>
    <name evidence="12" type="ORF">PGLA2088_LOCUS51300</name>
</gene>
<dbReference type="Pfam" id="PF05093">
    <property type="entry name" value="CIAPIN1"/>
    <property type="match status" value="1"/>
</dbReference>